<evidence type="ECO:0000313" key="4">
    <source>
        <dbReference type="EMBL" id="MBK7674323.1"/>
    </source>
</evidence>
<dbReference type="GO" id="GO:0004521">
    <property type="term" value="F:RNA endonuclease activity"/>
    <property type="evidence" value="ECO:0007669"/>
    <property type="project" value="InterPro"/>
</dbReference>
<gene>
    <name evidence="4" type="ORF">IPJ27_05890</name>
</gene>
<dbReference type="Pfam" id="PF00545">
    <property type="entry name" value="Ribonuclease"/>
    <property type="match status" value="1"/>
</dbReference>
<organism evidence="4 5">
    <name type="scientific">Candidatus Accumulibacter proximus</name>
    <dbReference type="NCBI Taxonomy" id="2954385"/>
    <lineage>
        <taxon>Bacteria</taxon>
        <taxon>Pseudomonadati</taxon>
        <taxon>Pseudomonadota</taxon>
        <taxon>Betaproteobacteria</taxon>
        <taxon>Candidatus Accumulibacter</taxon>
    </lineage>
</organism>
<dbReference type="GO" id="GO:0003723">
    <property type="term" value="F:RNA binding"/>
    <property type="evidence" value="ECO:0007669"/>
    <property type="project" value="InterPro"/>
</dbReference>
<evidence type="ECO:0000313" key="5">
    <source>
        <dbReference type="Proteomes" id="UP000697998"/>
    </source>
</evidence>
<reference evidence="4 5" key="1">
    <citation type="submission" date="2020-10" db="EMBL/GenBank/DDBJ databases">
        <title>Connecting structure to function with the recovery of over 1000 high-quality activated sludge metagenome-assembled genomes encoding full-length rRNA genes using long-read sequencing.</title>
        <authorList>
            <person name="Singleton C.M."/>
            <person name="Petriglieri F."/>
            <person name="Kristensen J.M."/>
            <person name="Kirkegaard R.H."/>
            <person name="Michaelsen T.Y."/>
            <person name="Andersen M.H."/>
            <person name="Karst S.M."/>
            <person name="Dueholm M.S."/>
            <person name="Nielsen P.H."/>
            <person name="Albertsen M."/>
        </authorList>
    </citation>
    <scope>NUCLEOTIDE SEQUENCE [LARGE SCALE GENOMIC DNA]</scope>
    <source>
        <strain evidence="4">EsbW_18-Q3-R4-48_BATAC.285</strain>
    </source>
</reference>
<name>A0A935PXQ2_9PROT</name>
<dbReference type="EMBL" id="JADJMH010000004">
    <property type="protein sequence ID" value="MBK7674323.1"/>
    <property type="molecule type" value="Genomic_DNA"/>
</dbReference>
<evidence type="ECO:0000256" key="2">
    <source>
        <dbReference type="ARBA" id="ARBA00022801"/>
    </source>
</evidence>
<evidence type="ECO:0000256" key="3">
    <source>
        <dbReference type="SAM" id="MobiDB-lite"/>
    </source>
</evidence>
<dbReference type="GO" id="GO:0016787">
    <property type="term" value="F:hydrolase activity"/>
    <property type="evidence" value="ECO:0007669"/>
    <property type="project" value="UniProtKB-KW"/>
</dbReference>
<evidence type="ECO:0000256" key="1">
    <source>
        <dbReference type="ARBA" id="ARBA00022722"/>
    </source>
</evidence>
<proteinExistence type="predicted"/>
<protein>
    <submittedName>
        <fullName evidence="4">Ribonuclease</fullName>
    </submittedName>
</protein>
<sequence>MQRVATFLRLLLLAVLVGGLAAATHAREARYLASITLAELPAEAVHTLRLIQQGGPFPYQHKDGSTFGNFERRLPLQPRGYYREYTVPTPGRRDRGPRRIVAGEGRGRDVTNSGEYYYTDDHYRSFRRIRE</sequence>
<accession>A0A935PXQ2</accession>
<feature type="region of interest" description="Disordered" evidence="3">
    <location>
        <begin position="83"/>
        <end position="106"/>
    </location>
</feature>
<dbReference type="SUPFAM" id="SSF53933">
    <property type="entry name" value="Microbial ribonucleases"/>
    <property type="match status" value="1"/>
</dbReference>
<dbReference type="AlphaFoldDB" id="A0A935PXQ2"/>
<comment type="caution">
    <text evidence="4">The sequence shown here is derived from an EMBL/GenBank/DDBJ whole genome shotgun (WGS) entry which is preliminary data.</text>
</comment>
<keyword evidence="1" id="KW-0540">Nuclease</keyword>
<keyword evidence="2" id="KW-0378">Hydrolase</keyword>
<dbReference type="Gene3D" id="3.10.450.30">
    <property type="entry name" value="Microbial ribonucleases"/>
    <property type="match status" value="1"/>
</dbReference>
<dbReference type="Proteomes" id="UP000697998">
    <property type="component" value="Unassembled WGS sequence"/>
</dbReference>
<dbReference type="InterPro" id="IPR016191">
    <property type="entry name" value="Ribonuclease/ribotoxin"/>
</dbReference>
<dbReference type="InterPro" id="IPR000026">
    <property type="entry name" value="N1-like"/>
</dbReference>